<dbReference type="InterPro" id="IPR026365">
    <property type="entry name" value="BcepMu_gp16"/>
</dbReference>
<gene>
    <name evidence="2" type="ORF">DW355_07035</name>
</gene>
<dbReference type="RefSeq" id="WP_081463483.1">
    <property type="nucleotide sequence ID" value="NZ_CP031395.1"/>
</dbReference>
<dbReference type="EMBL" id="CP031395">
    <property type="protein sequence ID" value="QBK06423.1"/>
    <property type="molecule type" value="Genomic_DNA"/>
</dbReference>
<sequence>MAATGSSDVPSGQGLRTPSDFHSAGISIADWARERQFNVRLVYAVLRGERKCLRGESFRIAQELGMK</sequence>
<keyword evidence="2" id="KW-0238">DNA-binding</keyword>
<dbReference type="GO" id="GO:0003677">
    <property type="term" value="F:DNA binding"/>
    <property type="evidence" value="ECO:0007669"/>
    <property type="project" value="UniProtKB-KW"/>
</dbReference>
<dbReference type="AlphaFoldDB" id="A0A4P6UMK4"/>
<name>A0A4P6UMK4_9BURK</name>
<protein>
    <submittedName>
        <fullName evidence="2">DNA-binding protein</fullName>
    </submittedName>
</protein>
<dbReference type="Proteomes" id="UP000292939">
    <property type="component" value="Chromosome"/>
</dbReference>
<evidence type="ECO:0000256" key="1">
    <source>
        <dbReference type="SAM" id="MobiDB-lite"/>
    </source>
</evidence>
<dbReference type="OrthoDB" id="5679056at2"/>
<dbReference type="KEGG" id="hgr:DW355_07035"/>
<organism evidence="2 3">
    <name type="scientific">Hylemonella gracilis</name>
    <dbReference type="NCBI Taxonomy" id="80880"/>
    <lineage>
        <taxon>Bacteria</taxon>
        <taxon>Pseudomonadati</taxon>
        <taxon>Pseudomonadota</taxon>
        <taxon>Betaproteobacteria</taxon>
        <taxon>Burkholderiales</taxon>
        <taxon>Comamonadaceae</taxon>
        <taxon>Hylemonella</taxon>
    </lineage>
</organism>
<accession>A0A4P6UMK4</accession>
<proteinExistence type="predicted"/>
<evidence type="ECO:0000313" key="3">
    <source>
        <dbReference type="Proteomes" id="UP000292939"/>
    </source>
</evidence>
<reference evidence="2 3" key="1">
    <citation type="submission" date="2018-07" db="EMBL/GenBank/DDBJ databases">
        <title>Exploring interactions and the metabolic potential of the ultra-small soil bacteria Hylemonella gracilis.</title>
        <authorList>
            <person name="Tyc O."/>
            <person name="Kulkarni P."/>
            <person name="Gawehns F."/>
            <person name="Hundscheid M."/>
            <person name="Zweers H."/>
            <person name="Garbeva P."/>
        </authorList>
    </citation>
    <scope>NUCLEOTIDE SEQUENCE [LARGE SCALE GENOMIC DNA]</scope>
    <source>
        <strain evidence="2 3">NS1</strain>
    </source>
</reference>
<dbReference type="NCBIfam" id="TIGR04111">
    <property type="entry name" value="BcepMu_gp16"/>
    <property type="match status" value="1"/>
</dbReference>
<feature type="region of interest" description="Disordered" evidence="1">
    <location>
        <begin position="1"/>
        <end position="21"/>
    </location>
</feature>
<evidence type="ECO:0000313" key="2">
    <source>
        <dbReference type="EMBL" id="QBK06423.1"/>
    </source>
</evidence>
<feature type="compositionally biased region" description="Polar residues" evidence="1">
    <location>
        <begin position="1"/>
        <end position="16"/>
    </location>
</feature>